<name>A0AAN9UTF0_9PEZI</name>
<dbReference type="GO" id="GO:0050031">
    <property type="term" value="F:L-pipecolate oxidase activity"/>
    <property type="evidence" value="ECO:0007669"/>
    <property type="project" value="TreeGrafter"/>
</dbReference>
<dbReference type="InterPro" id="IPR036188">
    <property type="entry name" value="FAD/NAD-bd_sf"/>
</dbReference>
<dbReference type="Gene3D" id="3.30.9.10">
    <property type="entry name" value="D-Amino Acid Oxidase, subunit A, domain 2"/>
    <property type="match status" value="1"/>
</dbReference>
<keyword evidence="4" id="KW-0274">FAD</keyword>
<proteinExistence type="inferred from homology"/>
<comment type="similarity">
    <text evidence="2">Belongs to the MSOX/MTOX family.</text>
</comment>
<feature type="compositionally biased region" description="Polar residues" evidence="6">
    <location>
        <begin position="344"/>
        <end position="353"/>
    </location>
</feature>
<dbReference type="PANTHER" id="PTHR10961:SF46">
    <property type="entry name" value="PEROXISOMAL SARCOSINE OXIDASE"/>
    <property type="match status" value="1"/>
</dbReference>
<evidence type="ECO:0000259" key="7">
    <source>
        <dbReference type="Pfam" id="PF01266"/>
    </source>
</evidence>
<comment type="cofactor">
    <cofactor evidence="1">
        <name>FAD</name>
        <dbReference type="ChEBI" id="CHEBI:57692"/>
    </cofactor>
</comment>
<gene>
    <name evidence="8" type="ORF">SLS62_004484</name>
</gene>
<evidence type="ECO:0000313" key="8">
    <source>
        <dbReference type="EMBL" id="KAK7753626.1"/>
    </source>
</evidence>
<sequence>MDDETTKASAEAAAAARAAAEAATNAAAKAAAEEAAAAEAAFVAPASILIIGSGVFGLSTAWALAQRPEFEPTASITVLDRSPEPGQFPARDAASMDSSRIIRADYADPAYASLAAEAAAVWKRKGDGELGGQGRFSQSGLLLGADDGPLVREDGAATGIAYAKKSWVNAMALGQTQGYPLSSIRMVPRRESVAVLSRTGGGFADWGYLNENSGWADASAAMKWTYNKVVETGRVKFVNGTAERLETDASGKRVTGAKLKDGSVLSADLVVLAAGAWTPSLVDLSSQIVATGQVMAYLKLTEEEQKKLENMPVLLNLSTGLFAIPPKNRILKVARHSYGYLNPTEVSTPLGSTDGSGETAEKEGGEEGSSKKSIVSRPFTHLDDPKLKIPPEGEADLRRGLKSMIPWPELSERPFAGTRICWYTDTATGDWIIDYHPQFEGLFIATGGSGHGFKFLPVIGDKIVGCIMGSYPMEFKEKWRWRTDSNADKAVVTEDGSRGGKPGLILQDVLEAGKN</sequence>
<evidence type="ECO:0000256" key="6">
    <source>
        <dbReference type="SAM" id="MobiDB-lite"/>
    </source>
</evidence>
<dbReference type="InterPro" id="IPR006076">
    <property type="entry name" value="FAD-dep_OxRdtase"/>
</dbReference>
<protein>
    <recommendedName>
        <fullName evidence="7">FAD dependent oxidoreductase domain-containing protein</fullName>
    </recommendedName>
</protein>
<reference evidence="8 9" key="1">
    <citation type="submission" date="2024-02" db="EMBL/GenBank/DDBJ databases">
        <title>De novo assembly and annotation of 12 fungi associated with fruit tree decline syndrome in Ontario, Canada.</title>
        <authorList>
            <person name="Sulman M."/>
            <person name="Ellouze W."/>
            <person name="Ilyukhin E."/>
        </authorList>
    </citation>
    <scope>NUCLEOTIDE SEQUENCE [LARGE SCALE GENOMIC DNA]</scope>
    <source>
        <strain evidence="8 9">M11/M66-122</strain>
    </source>
</reference>
<evidence type="ECO:0000256" key="3">
    <source>
        <dbReference type="ARBA" id="ARBA00022630"/>
    </source>
</evidence>
<dbReference type="GO" id="GO:0004657">
    <property type="term" value="F:proline dehydrogenase activity"/>
    <property type="evidence" value="ECO:0007669"/>
    <property type="project" value="TreeGrafter"/>
</dbReference>
<keyword evidence="5" id="KW-0560">Oxidoreductase</keyword>
<dbReference type="Proteomes" id="UP001320420">
    <property type="component" value="Unassembled WGS sequence"/>
</dbReference>
<dbReference type="GO" id="GO:0008115">
    <property type="term" value="F:sarcosine oxidase activity"/>
    <property type="evidence" value="ECO:0007669"/>
    <property type="project" value="TreeGrafter"/>
</dbReference>
<dbReference type="GO" id="GO:0050660">
    <property type="term" value="F:flavin adenine dinucleotide binding"/>
    <property type="evidence" value="ECO:0007669"/>
    <property type="project" value="InterPro"/>
</dbReference>
<keyword evidence="9" id="KW-1185">Reference proteome</keyword>
<dbReference type="PANTHER" id="PTHR10961">
    <property type="entry name" value="PEROXISOMAL SARCOSINE OXIDASE"/>
    <property type="match status" value="1"/>
</dbReference>
<evidence type="ECO:0000256" key="4">
    <source>
        <dbReference type="ARBA" id="ARBA00022827"/>
    </source>
</evidence>
<dbReference type="Pfam" id="PF01266">
    <property type="entry name" value="DAO"/>
    <property type="match status" value="1"/>
</dbReference>
<dbReference type="AlphaFoldDB" id="A0AAN9UTF0"/>
<evidence type="ECO:0000256" key="5">
    <source>
        <dbReference type="ARBA" id="ARBA00023002"/>
    </source>
</evidence>
<feature type="domain" description="FAD dependent oxidoreductase" evidence="7">
    <location>
        <begin position="48"/>
        <end position="462"/>
    </location>
</feature>
<dbReference type="Gene3D" id="3.50.50.60">
    <property type="entry name" value="FAD/NAD(P)-binding domain"/>
    <property type="match status" value="1"/>
</dbReference>
<feature type="region of interest" description="Disordered" evidence="6">
    <location>
        <begin position="344"/>
        <end position="375"/>
    </location>
</feature>
<feature type="compositionally biased region" description="Basic and acidic residues" evidence="6">
    <location>
        <begin position="359"/>
        <end position="370"/>
    </location>
</feature>
<accession>A0AAN9UTF0</accession>
<evidence type="ECO:0000256" key="2">
    <source>
        <dbReference type="ARBA" id="ARBA00010989"/>
    </source>
</evidence>
<evidence type="ECO:0000256" key="1">
    <source>
        <dbReference type="ARBA" id="ARBA00001974"/>
    </source>
</evidence>
<dbReference type="SUPFAM" id="SSF51905">
    <property type="entry name" value="FAD/NAD(P)-binding domain"/>
    <property type="match status" value="1"/>
</dbReference>
<keyword evidence="3" id="KW-0285">Flavoprotein</keyword>
<dbReference type="EMBL" id="JAKJXP020000027">
    <property type="protein sequence ID" value="KAK7753626.1"/>
    <property type="molecule type" value="Genomic_DNA"/>
</dbReference>
<evidence type="ECO:0000313" key="9">
    <source>
        <dbReference type="Proteomes" id="UP001320420"/>
    </source>
</evidence>
<dbReference type="InterPro" id="IPR045170">
    <property type="entry name" value="MTOX"/>
</dbReference>
<organism evidence="8 9">
    <name type="scientific">Diatrype stigma</name>
    <dbReference type="NCBI Taxonomy" id="117547"/>
    <lineage>
        <taxon>Eukaryota</taxon>
        <taxon>Fungi</taxon>
        <taxon>Dikarya</taxon>
        <taxon>Ascomycota</taxon>
        <taxon>Pezizomycotina</taxon>
        <taxon>Sordariomycetes</taxon>
        <taxon>Xylariomycetidae</taxon>
        <taxon>Xylariales</taxon>
        <taxon>Diatrypaceae</taxon>
        <taxon>Diatrype</taxon>
    </lineage>
</organism>
<comment type="caution">
    <text evidence="8">The sequence shown here is derived from an EMBL/GenBank/DDBJ whole genome shotgun (WGS) entry which is preliminary data.</text>
</comment>